<evidence type="ECO:0000313" key="2">
    <source>
        <dbReference type="Proteomes" id="UP000828941"/>
    </source>
</evidence>
<gene>
    <name evidence="1" type="ORF">L6164_019862</name>
</gene>
<name>A0ACB9MUI3_BAUVA</name>
<comment type="caution">
    <text evidence="1">The sequence shown here is derived from an EMBL/GenBank/DDBJ whole genome shotgun (WGS) entry which is preliminary data.</text>
</comment>
<dbReference type="Proteomes" id="UP000828941">
    <property type="component" value="Chromosome 8"/>
</dbReference>
<accession>A0ACB9MUI3</accession>
<organism evidence="1 2">
    <name type="scientific">Bauhinia variegata</name>
    <name type="common">Purple orchid tree</name>
    <name type="synonym">Phanera variegata</name>
    <dbReference type="NCBI Taxonomy" id="167791"/>
    <lineage>
        <taxon>Eukaryota</taxon>
        <taxon>Viridiplantae</taxon>
        <taxon>Streptophyta</taxon>
        <taxon>Embryophyta</taxon>
        <taxon>Tracheophyta</taxon>
        <taxon>Spermatophyta</taxon>
        <taxon>Magnoliopsida</taxon>
        <taxon>eudicotyledons</taxon>
        <taxon>Gunneridae</taxon>
        <taxon>Pentapetalae</taxon>
        <taxon>rosids</taxon>
        <taxon>fabids</taxon>
        <taxon>Fabales</taxon>
        <taxon>Fabaceae</taxon>
        <taxon>Cercidoideae</taxon>
        <taxon>Cercideae</taxon>
        <taxon>Bauhiniinae</taxon>
        <taxon>Bauhinia</taxon>
    </lineage>
</organism>
<evidence type="ECO:0000313" key="1">
    <source>
        <dbReference type="EMBL" id="KAI4327393.1"/>
    </source>
</evidence>
<reference evidence="1 2" key="1">
    <citation type="journal article" date="2022" name="DNA Res.">
        <title>Chromosomal-level genome assembly of the orchid tree Bauhinia variegata (Leguminosae; Cercidoideae) supports the allotetraploid origin hypothesis of Bauhinia.</title>
        <authorList>
            <person name="Zhong Y."/>
            <person name="Chen Y."/>
            <person name="Zheng D."/>
            <person name="Pang J."/>
            <person name="Liu Y."/>
            <person name="Luo S."/>
            <person name="Meng S."/>
            <person name="Qian L."/>
            <person name="Wei D."/>
            <person name="Dai S."/>
            <person name="Zhou R."/>
        </authorList>
    </citation>
    <scope>NUCLEOTIDE SEQUENCE [LARGE SCALE GENOMIC DNA]</scope>
    <source>
        <strain evidence="1">BV-YZ2020</strain>
    </source>
</reference>
<sequence length="130" mass="14576">MRIEPDPVLWGALLWACRLHNNVILGEEIAHLASSGTCILLSNIYTGLLKTNCYTPRIKIVLHDLGEEQSLEVQSEKLAIAFGFISTRPGTTIKIVKNLRVCSDRRDVMQLISKITGRKTIMRLKPIPPI</sequence>
<protein>
    <submittedName>
        <fullName evidence="1">Uncharacterized protein</fullName>
    </submittedName>
</protein>
<keyword evidence="2" id="KW-1185">Reference proteome</keyword>
<dbReference type="EMBL" id="CM039433">
    <property type="protein sequence ID" value="KAI4327393.1"/>
    <property type="molecule type" value="Genomic_DNA"/>
</dbReference>
<proteinExistence type="predicted"/>